<gene>
    <name evidence="1" type="ORF">NYG90_01810</name>
</gene>
<organism evidence="1 2">
    <name type="scientific">Helicobacter zhangjianzhongii</name>
    <dbReference type="NCBI Taxonomy" id="2974574"/>
    <lineage>
        <taxon>Bacteria</taxon>
        <taxon>Pseudomonadati</taxon>
        <taxon>Campylobacterota</taxon>
        <taxon>Epsilonproteobacteria</taxon>
        <taxon>Campylobacterales</taxon>
        <taxon>Helicobacteraceae</taxon>
        <taxon>Helicobacter</taxon>
    </lineage>
</organism>
<accession>A0ACC6FQL5</accession>
<dbReference type="EMBL" id="JANURN010000002">
    <property type="protein sequence ID" value="MDL0081425.1"/>
    <property type="molecule type" value="Genomic_DNA"/>
</dbReference>
<reference evidence="1 2" key="1">
    <citation type="journal article" date="2023" name="Microorganisms">
        <title>Isolation and Genomic Characteristics of Cat-Borne Campylobacter felis sp. nov. and Sheep-Borne Campylobacter ovis sp. nov.</title>
        <authorList>
            <person name="Wang H."/>
            <person name="Li Y."/>
            <person name="Gu Y."/>
            <person name="Zhou G."/>
            <person name="Chen X."/>
            <person name="Zhang X."/>
            <person name="Shao Z."/>
            <person name="Zhang J."/>
            <person name="Zhang M."/>
        </authorList>
    </citation>
    <scope>NUCLEOTIDE SEQUENCE [LARGE SCALE GENOMIC DNA]</scope>
    <source>
        <strain evidence="1 2">XJK30-2</strain>
    </source>
</reference>
<name>A0ACC6FQL5_9HELI</name>
<evidence type="ECO:0000313" key="2">
    <source>
        <dbReference type="Proteomes" id="UP001173802"/>
    </source>
</evidence>
<protein>
    <submittedName>
        <fullName evidence="1">Uncharacterized protein</fullName>
    </submittedName>
</protein>
<comment type="caution">
    <text evidence="1">The sequence shown here is derived from an EMBL/GenBank/DDBJ whole genome shotgun (WGS) entry which is preliminary data.</text>
</comment>
<dbReference type="Proteomes" id="UP001173802">
    <property type="component" value="Unassembled WGS sequence"/>
</dbReference>
<keyword evidence="2" id="KW-1185">Reference proteome</keyword>
<proteinExistence type="predicted"/>
<sequence>MRAPASHRCRWFWARIPKRQEKVDSSNATNLKKQAQDFRIFTQNAPILTTPQAAGFEMKNCSFQGVGTQAGFFSKSAQNKRSAVSLEKPTPFLRA</sequence>
<evidence type="ECO:0000313" key="1">
    <source>
        <dbReference type="EMBL" id="MDL0081425.1"/>
    </source>
</evidence>